<comment type="caution">
    <text evidence="2">The sequence shown here is derived from an EMBL/GenBank/DDBJ whole genome shotgun (WGS) entry which is preliminary data.</text>
</comment>
<dbReference type="Pfam" id="PF09954">
    <property type="entry name" value="DUF2188"/>
    <property type="match status" value="1"/>
</dbReference>
<name>A0A271J4Z9_9BACT</name>
<keyword evidence="3" id="KW-1185">Reference proteome</keyword>
<accession>A0A271J4Z9</accession>
<dbReference type="EMBL" id="MQWD01000001">
    <property type="protein sequence ID" value="PAP77759.1"/>
    <property type="molecule type" value="Genomic_DNA"/>
</dbReference>
<evidence type="ECO:0000313" key="2">
    <source>
        <dbReference type="EMBL" id="PAP77759.1"/>
    </source>
</evidence>
<reference evidence="2 3" key="1">
    <citation type="submission" date="2016-11" db="EMBL/GenBank/DDBJ databases">
        <title>Study of marine rhodopsin-containing bacteria.</title>
        <authorList>
            <person name="Yoshizawa S."/>
            <person name="Kumagai Y."/>
            <person name="Kogure K."/>
        </authorList>
    </citation>
    <scope>NUCLEOTIDE SEQUENCE [LARGE SCALE GENOMIC DNA]</scope>
    <source>
        <strain evidence="2 3">SAORIC-28</strain>
    </source>
</reference>
<keyword evidence="1" id="KW-0812">Transmembrane</keyword>
<keyword evidence="1" id="KW-0472">Membrane</keyword>
<gene>
    <name evidence="2" type="ORF">BSZ37_15550</name>
</gene>
<protein>
    <recommendedName>
        <fullName evidence="4">DUF2188 domain-containing protein</fullName>
    </recommendedName>
</protein>
<dbReference type="Proteomes" id="UP000216339">
    <property type="component" value="Unassembled WGS sequence"/>
</dbReference>
<keyword evidence="1" id="KW-1133">Transmembrane helix</keyword>
<organism evidence="2 3">
    <name type="scientific">Rubrivirga marina</name>
    <dbReference type="NCBI Taxonomy" id="1196024"/>
    <lineage>
        <taxon>Bacteria</taxon>
        <taxon>Pseudomonadati</taxon>
        <taxon>Rhodothermota</taxon>
        <taxon>Rhodothermia</taxon>
        <taxon>Rhodothermales</taxon>
        <taxon>Rubricoccaceae</taxon>
        <taxon>Rubrivirga</taxon>
    </lineage>
</organism>
<evidence type="ECO:0008006" key="4">
    <source>
        <dbReference type="Google" id="ProtNLM"/>
    </source>
</evidence>
<dbReference type="RefSeq" id="WP_179299679.1">
    <property type="nucleotide sequence ID" value="NZ_MQWD01000001.1"/>
</dbReference>
<dbReference type="InterPro" id="IPR018691">
    <property type="entry name" value="DUF2188"/>
</dbReference>
<evidence type="ECO:0000256" key="1">
    <source>
        <dbReference type="SAM" id="Phobius"/>
    </source>
</evidence>
<sequence length="107" mass="11716">MPSRNVYHVVPREERWGVRLEGSPSLSFETDDRDAAVDRAAGYVRQLGAGRVVVHGDSGQIETVHTFDQLPPEHGSWREAVLSKPVYAAVGAIALVAFGYGLSRRLT</sequence>
<dbReference type="AlphaFoldDB" id="A0A271J4Z9"/>
<evidence type="ECO:0000313" key="3">
    <source>
        <dbReference type="Proteomes" id="UP000216339"/>
    </source>
</evidence>
<feature type="transmembrane region" description="Helical" evidence="1">
    <location>
        <begin position="86"/>
        <end position="103"/>
    </location>
</feature>
<proteinExistence type="predicted"/>